<name>A0A1I0MD61_9FIRM</name>
<protein>
    <submittedName>
        <fullName evidence="1">Uncharacterized protein</fullName>
    </submittedName>
</protein>
<dbReference type="AlphaFoldDB" id="A0A1I0MD61"/>
<evidence type="ECO:0000313" key="2">
    <source>
        <dbReference type="Proteomes" id="UP000199701"/>
    </source>
</evidence>
<keyword evidence="2" id="KW-1185">Reference proteome</keyword>
<dbReference type="SUPFAM" id="SSF46785">
    <property type="entry name" value="Winged helix' DNA-binding domain"/>
    <property type="match status" value="1"/>
</dbReference>
<dbReference type="OrthoDB" id="2055705at2"/>
<dbReference type="InterPro" id="IPR036390">
    <property type="entry name" value="WH_DNA-bd_sf"/>
</dbReference>
<evidence type="ECO:0000313" key="1">
    <source>
        <dbReference type="EMBL" id="SEV85321.1"/>
    </source>
</evidence>
<dbReference type="STRING" id="99656.SAMN05421659_101349"/>
<proteinExistence type="predicted"/>
<dbReference type="InterPro" id="IPR036388">
    <property type="entry name" value="WH-like_DNA-bd_sf"/>
</dbReference>
<dbReference type="Gene3D" id="1.10.10.10">
    <property type="entry name" value="Winged helix-like DNA-binding domain superfamily/Winged helix DNA-binding domain"/>
    <property type="match status" value="1"/>
</dbReference>
<reference evidence="1 2" key="1">
    <citation type="submission" date="2016-10" db="EMBL/GenBank/DDBJ databases">
        <authorList>
            <person name="de Groot N.N."/>
        </authorList>
    </citation>
    <scope>NUCLEOTIDE SEQUENCE [LARGE SCALE GENOMIC DNA]</scope>
    <source>
        <strain evidence="1 2">DSM 9179</strain>
    </source>
</reference>
<gene>
    <name evidence="1" type="ORF">SAMN05421659_101349</name>
</gene>
<dbReference type="Proteomes" id="UP000199701">
    <property type="component" value="Unassembled WGS sequence"/>
</dbReference>
<accession>A0A1I0MD61</accession>
<organism evidence="1 2">
    <name type="scientific">[Clostridium] fimetarium</name>
    <dbReference type="NCBI Taxonomy" id="99656"/>
    <lineage>
        <taxon>Bacteria</taxon>
        <taxon>Bacillati</taxon>
        <taxon>Bacillota</taxon>
        <taxon>Clostridia</taxon>
        <taxon>Lachnospirales</taxon>
        <taxon>Lachnospiraceae</taxon>
    </lineage>
</organism>
<sequence length="86" mass="10027">MNNLEYFINERTKVLRIIKDNTLDIEGKSVCPLSQIEIAKLVPCSKQKANQIINELIDENYIQMVRSKGRYSLTDEGEMVLRRLKI</sequence>
<dbReference type="RefSeq" id="WP_092449931.1">
    <property type="nucleotide sequence ID" value="NZ_FOJI01000001.1"/>
</dbReference>
<dbReference type="EMBL" id="FOJI01000001">
    <property type="protein sequence ID" value="SEV85321.1"/>
    <property type="molecule type" value="Genomic_DNA"/>
</dbReference>